<gene>
    <name evidence="1" type="ORF">BEP19_09025</name>
</gene>
<dbReference type="Gene3D" id="3.30.300.20">
    <property type="match status" value="1"/>
</dbReference>
<organism evidence="1 2">
    <name type="scientific">Ammoniphilus oxalaticus</name>
    <dbReference type="NCBI Taxonomy" id="66863"/>
    <lineage>
        <taxon>Bacteria</taxon>
        <taxon>Bacillati</taxon>
        <taxon>Bacillota</taxon>
        <taxon>Bacilli</taxon>
        <taxon>Bacillales</taxon>
        <taxon>Paenibacillaceae</taxon>
        <taxon>Aneurinibacillus group</taxon>
        <taxon>Ammoniphilus</taxon>
    </lineage>
</organism>
<dbReference type="InterPro" id="IPR036102">
    <property type="entry name" value="OsmC/Ohrsf"/>
</dbReference>
<evidence type="ECO:0008006" key="3">
    <source>
        <dbReference type="Google" id="ProtNLM"/>
    </source>
</evidence>
<dbReference type="SUPFAM" id="SSF82784">
    <property type="entry name" value="OsmC-like"/>
    <property type="match status" value="1"/>
</dbReference>
<evidence type="ECO:0000313" key="2">
    <source>
        <dbReference type="Proteomes" id="UP000284219"/>
    </source>
</evidence>
<accession>A0A419SKR2</accession>
<dbReference type="RefSeq" id="WP_120189810.1">
    <property type="nucleotide sequence ID" value="NZ_MCHY01000008.1"/>
</dbReference>
<dbReference type="Proteomes" id="UP000284219">
    <property type="component" value="Unassembled WGS sequence"/>
</dbReference>
<evidence type="ECO:0000313" key="1">
    <source>
        <dbReference type="EMBL" id="RKD24516.1"/>
    </source>
</evidence>
<comment type="caution">
    <text evidence="1">The sequence shown here is derived from an EMBL/GenBank/DDBJ whole genome shotgun (WGS) entry which is preliminary data.</text>
</comment>
<dbReference type="InterPro" id="IPR015946">
    <property type="entry name" value="KH_dom-like_a/b"/>
</dbReference>
<reference evidence="1 2" key="1">
    <citation type="submission" date="2016-08" db="EMBL/GenBank/DDBJ databases">
        <title>Novel Firmicute Genomes.</title>
        <authorList>
            <person name="Poppleton D.I."/>
            <person name="Gribaldo S."/>
        </authorList>
    </citation>
    <scope>NUCLEOTIDE SEQUENCE [LARGE SCALE GENOMIC DNA]</scope>
    <source>
        <strain evidence="1 2">RAOx-1</strain>
    </source>
</reference>
<keyword evidence="2" id="KW-1185">Reference proteome</keyword>
<protein>
    <recommendedName>
        <fullName evidence="3">OsmC-like protein</fullName>
    </recommendedName>
</protein>
<proteinExistence type="predicted"/>
<sequence length="159" mass="18282">MSNKQAWVDESKHYTMRFRCATQDLSSVKFYTTKNSIEIEQQISFDREYEPISAIEYFAGSALSSILLTLLEYSRKQGSIIEEIEGVLDVLLENPLTMIGVKGYEEEPFIRKMTVTVFLYANLEDDALNEFCAKALQFSPVYNTLKKAVEFEVIFKNSV</sequence>
<name>A0A419SKR2_9BACL</name>
<dbReference type="AlphaFoldDB" id="A0A419SKR2"/>
<dbReference type="EMBL" id="MCHY01000008">
    <property type="protein sequence ID" value="RKD24516.1"/>
    <property type="molecule type" value="Genomic_DNA"/>
</dbReference>
<dbReference type="OrthoDB" id="5683981at2"/>